<feature type="domain" description="4Fe-4S ferredoxin-type" evidence="7">
    <location>
        <begin position="47"/>
        <end position="76"/>
    </location>
</feature>
<organism evidence="9 11">
    <name type="scientific">Candidatus Methanodesulfokora washburnensis</name>
    <dbReference type="NCBI Taxonomy" id="2478471"/>
    <lineage>
        <taxon>Archaea</taxon>
        <taxon>Thermoproteota</taxon>
        <taxon>Candidatus Korarchaeia</taxon>
        <taxon>Candidatus Korarchaeia incertae sedis</taxon>
        <taxon>Candidatus Methanodesulfokora</taxon>
    </lineage>
</organism>
<dbReference type="PANTHER" id="PTHR30352">
    <property type="entry name" value="PYRUVATE FORMATE-LYASE-ACTIVATING ENZYME"/>
    <property type="match status" value="1"/>
</dbReference>
<keyword evidence="3" id="KW-0949">S-adenosyl-L-methionine</keyword>
<evidence type="ECO:0000256" key="6">
    <source>
        <dbReference type="ARBA" id="ARBA00023014"/>
    </source>
</evidence>
<dbReference type="GO" id="GO:0051539">
    <property type="term" value="F:4 iron, 4 sulfur cluster binding"/>
    <property type="evidence" value="ECO:0007669"/>
    <property type="project" value="UniProtKB-KW"/>
</dbReference>
<feature type="domain" description="4Fe-4S ferredoxin-type" evidence="7">
    <location>
        <begin position="77"/>
        <end position="106"/>
    </location>
</feature>
<dbReference type="SUPFAM" id="SSF102114">
    <property type="entry name" value="Radical SAM enzymes"/>
    <property type="match status" value="1"/>
</dbReference>
<dbReference type="GO" id="GO:0046872">
    <property type="term" value="F:metal ion binding"/>
    <property type="evidence" value="ECO:0007669"/>
    <property type="project" value="UniProtKB-KW"/>
</dbReference>
<dbReference type="PROSITE" id="PS51379">
    <property type="entry name" value="4FE4S_FER_2"/>
    <property type="match status" value="2"/>
</dbReference>
<dbReference type="PROSITE" id="PS00198">
    <property type="entry name" value="4FE4S_FER_1"/>
    <property type="match status" value="1"/>
</dbReference>
<dbReference type="AlphaFoldDB" id="A0A429GK95"/>
<dbReference type="Pfam" id="PF00037">
    <property type="entry name" value="Fer4"/>
    <property type="match status" value="1"/>
</dbReference>
<dbReference type="PROSITE" id="PS51918">
    <property type="entry name" value="RADICAL_SAM"/>
    <property type="match status" value="1"/>
</dbReference>
<dbReference type="SFLD" id="SFLDS00029">
    <property type="entry name" value="Radical_SAM"/>
    <property type="match status" value="1"/>
</dbReference>
<evidence type="ECO:0000259" key="7">
    <source>
        <dbReference type="PROSITE" id="PS51379"/>
    </source>
</evidence>
<dbReference type="InterPro" id="IPR007197">
    <property type="entry name" value="rSAM"/>
</dbReference>
<reference evidence="10 12" key="2">
    <citation type="journal article" date="2019" name="Nat. Microbiol.">
        <title>Wide diversity of methane and short-chain alkane metabolisms in uncultured archaea.</title>
        <authorList>
            <person name="Borrel G."/>
            <person name="Adam P.S."/>
            <person name="McKay L.J."/>
            <person name="Chen L.X."/>
            <person name="Sierra-Garcia I.N."/>
            <person name="Sieber C.M."/>
            <person name="Letourneur Q."/>
            <person name="Ghozlane A."/>
            <person name="Andersen G.L."/>
            <person name="Li W.J."/>
            <person name="Hallam S.J."/>
            <person name="Muyzer G."/>
            <person name="de Oliveira V.M."/>
            <person name="Inskeep W.P."/>
            <person name="Banfield J.F."/>
            <person name="Gribaldo S."/>
        </authorList>
    </citation>
    <scope>NUCLEOTIDE SEQUENCE [LARGE SCALE GENOMIC DNA]</scope>
    <source>
        <strain evidence="10">NM4</strain>
    </source>
</reference>
<dbReference type="Proteomes" id="UP000316217">
    <property type="component" value="Unassembled WGS sequence"/>
</dbReference>
<dbReference type="EMBL" id="RXII01000022">
    <property type="protein sequence ID" value="RZN63150.1"/>
    <property type="molecule type" value="Genomic_DNA"/>
</dbReference>
<dbReference type="InterPro" id="IPR017896">
    <property type="entry name" value="4Fe4S_Fe-S-bd"/>
</dbReference>
<dbReference type="OrthoDB" id="5583at2157"/>
<evidence type="ECO:0000259" key="8">
    <source>
        <dbReference type="PROSITE" id="PS51918"/>
    </source>
</evidence>
<dbReference type="SFLD" id="SFLDG01118">
    <property type="entry name" value="activating_enzymes__group_2"/>
    <property type="match status" value="1"/>
</dbReference>
<dbReference type="InterPro" id="IPR034457">
    <property type="entry name" value="Organic_radical-activating"/>
</dbReference>
<keyword evidence="6" id="KW-0411">Iron-sulfur</keyword>
<dbReference type="InterPro" id="IPR017900">
    <property type="entry name" value="4Fe4S_Fe_S_CS"/>
</dbReference>
<evidence type="ECO:0000313" key="11">
    <source>
        <dbReference type="Proteomes" id="UP000277582"/>
    </source>
</evidence>
<sequence length="303" mass="34743">MYVEGVIFDVQRYAIHDGPGIRTNIYLKGCPLRCWWCQNPEGIEQKLQLMYFEFKCLHCHLCASLCPKKAIEIDENDVHIIKREICDGCGICSNQCPSSALKLVGRRISVDHLLEEIKRDTLLYDASGGGVTFTGGEPFFQPEFLKEVLMACKELDIHTAVETSGFVSREILSSLMKDIDLFLHDIKLIEDEEHRIYTGVSNRLILSNIRFLVDSGRRKDIIIRLPVIPTITDTDHNVNGIAEFLASLKLEEIHLLPFHDVKEKYERLGMPYKMTVHSAPSQERMKEIKERFEEIGMKVVLYG</sequence>
<name>A0A429GK95_9CREN</name>
<dbReference type="GO" id="GO:0016491">
    <property type="term" value="F:oxidoreductase activity"/>
    <property type="evidence" value="ECO:0007669"/>
    <property type="project" value="InterPro"/>
</dbReference>
<dbReference type="InterPro" id="IPR058240">
    <property type="entry name" value="rSAM_sf"/>
</dbReference>
<keyword evidence="11" id="KW-1185">Reference proteome</keyword>
<gene>
    <name evidence="9" type="ORF">D6D85_08435</name>
    <name evidence="10" type="ORF">EF810_01280</name>
</gene>
<evidence type="ECO:0000256" key="3">
    <source>
        <dbReference type="ARBA" id="ARBA00022691"/>
    </source>
</evidence>
<dbReference type="InterPro" id="IPR012839">
    <property type="entry name" value="Organic_radical_activase"/>
</dbReference>
<proteinExistence type="predicted"/>
<comment type="caution">
    <text evidence="9">The sequence shown here is derived from an EMBL/GenBank/DDBJ whole genome shotgun (WGS) entry which is preliminary data.</text>
</comment>
<dbReference type="InterPro" id="IPR040074">
    <property type="entry name" value="BssD/PflA/YjjW"/>
</dbReference>
<keyword evidence="4" id="KW-0479">Metal-binding</keyword>
<keyword evidence="5" id="KW-0408">Iron</keyword>
<feature type="domain" description="Radical SAM core" evidence="8">
    <location>
        <begin position="16"/>
        <end position="298"/>
    </location>
</feature>
<dbReference type="EMBL" id="RCOS01000098">
    <property type="protein sequence ID" value="RSN74256.1"/>
    <property type="molecule type" value="Genomic_DNA"/>
</dbReference>
<evidence type="ECO:0000313" key="12">
    <source>
        <dbReference type="Proteomes" id="UP000316217"/>
    </source>
</evidence>
<keyword evidence="2" id="KW-0004">4Fe-4S</keyword>
<evidence type="ECO:0000256" key="2">
    <source>
        <dbReference type="ARBA" id="ARBA00022485"/>
    </source>
</evidence>
<dbReference type="PIRSF" id="PIRSF000371">
    <property type="entry name" value="PFL_act_enz"/>
    <property type="match status" value="1"/>
</dbReference>
<dbReference type="Gene3D" id="3.30.70.20">
    <property type="match status" value="1"/>
</dbReference>
<dbReference type="NCBIfam" id="TIGR02494">
    <property type="entry name" value="PFLE_PFLC"/>
    <property type="match status" value="1"/>
</dbReference>
<evidence type="ECO:0000313" key="9">
    <source>
        <dbReference type="EMBL" id="RSN74256.1"/>
    </source>
</evidence>
<dbReference type="Pfam" id="PF04055">
    <property type="entry name" value="Radical_SAM"/>
    <property type="match status" value="1"/>
</dbReference>
<evidence type="ECO:0000256" key="1">
    <source>
        <dbReference type="ARBA" id="ARBA00001966"/>
    </source>
</evidence>
<accession>A0A429GK95</accession>
<protein>
    <submittedName>
        <fullName evidence="9">Glycyl-radical enzyme activating protein</fullName>
    </submittedName>
</protein>
<dbReference type="PANTHER" id="PTHR30352:SF4">
    <property type="entry name" value="PYRUVATE FORMATE-LYASE 2-ACTIVATING ENZYME"/>
    <property type="match status" value="1"/>
</dbReference>
<dbReference type="InterPro" id="IPR013785">
    <property type="entry name" value="Aldolase_TIM"/>
</dbReference>
<reference evidence="9 11" key="1">
    <citation type="submission" date="2018-10" db="EMBL/GenBank/DDBJ databases">
        <title>Co-occurring genomic capacity for anaerobic methane metabolism and dissimilatory sulfite reduction discovered in the Korarchaeota.</title>
        <authorList>
            <person name="Mckay L.J."/>
            <person name="Dlakic M."/>
            <person name="Fields M.W."/>
            <person name="Delmont T.O."/>
            <person name="Eren A.M."/>
            <person name="Jay Z.J."/>
            <person name="Klingelsmith K.B."/>
            <person name="Rusch D.B."/>
            <person name="Inskeep W.P."/>
        </authorList>
    </citation>
    <scope>NUCLEOTIDE SEQUENCE [LARGE SCALE GENOMIC DNA]</scope>
    <source>
        <strain evidence="9 11">MDKW</strain>
    </source>
</reference>
<evidence type="ECO:0000313" key="10">
    <source>
        <dbReference type="EMBL" id="RZN63150.1"/>
    </source>
</evidence>
<dbReference type="Proteomes" id="UP000277582">
    <property type="component" value="Unassembled WGS sequence"/>
</dbReference>
<dbReference type="SFLD" id="SFLDG01066">
    <property type="entry name" value="organic_radical-activating_enz"/>
    <property type="match status" value="1"/>
</dbReference>
<evidence type="ECO:0000256" key="4">
    <source>
        <dbReference type="ARBA" id="ARBA00022723"/>
    </source>
</evidence>
<comment type="cofactor">
    <cofactor evidence="1">
        <name>[4Fe-4S] cluster</name>
        <dbReference type="ChEBI" id="CHEBI:49883"/>
    </cofactor>
</comment>
<evidence type="ECO:0000256" key="5">
    <source>
        <dbReference type="ARBA" id="ARBA00023004"/>
    </source>
</evidence>
<dbReference type="Gene3D" id="3.20.20.70">
    <property type="entry name" value="Aldolase class I"/>
    <property type="match status" value="1"/>
</dbReference>
<dbReference type="SUPFAM" id="SSF54862">
    <property type="entry name" value="4Fe-4S ferredoxins"/>
    <property type="match status" value="1"/>
</dbReference>